<dbReference type="GO" id="GO:0009380">
    <property type="term" value="C:excinuclease repair complex"/>
    <property type="evidence" value="ECO:0007669"/>
    <property type="project" value="InterPro"/>
</dbReference>
<dbReference type="PANTHER" id="PTHR24029">
    <property type="entry name" value="UVRABC SYSTEM PROTEIN B"/>
    <property type="match status" value="1"/>
</dbReference>
<dbReference type="InterPro" id="IPR027417">
    <property type="entry name" value="P-loop_NTPase"/>
</dbReference>
<dbReference type="EMBL" id="KF900422">
    <property type="protein sequence ID" value="AIE94444.1"/>
    <property type="molecule type" value="Genomic_DNA"/>
</dbReference>
<sequence>MEIRNSKGQMDDLIIEITKCVKQDQRILVTTLTKRMAEDLAEYLSKKKFVSVIYIQKFKVFKELN</sequence>
<evidence type="ECO:0000313" key="1">
    <source>
        <dbReference type="EMBL" id="AIE94444.1"/>
    </source>
</evidence>
<dbReference type="GO" id="GO:0003677">
    <property type="term" value="F:DNA binding"/>
    <property type="evidence" value="ECO:0007669"/>
    <property type="project" value="InterPro"/>
</dbReference>
<dbReference type="Gene3D" id="3.40.50.300">
    <property type="entry name" value="P-loop containing nucleotide triphosphate hydrolases"/>
    <property type="match status" value="1"/>
</dbReference>
<dbReference type="InterPro" id="IPR004807">
    <property type="entry name" value="UvrB"/>
</dbReference>
<reference evidence="1" key="1">
    <citation type="journal article" date="2014" name="Genome Biol. Evol.">
        <title>Pangenome evidence for extensive interdomain horizontal transfer affecting lineage core and shell genes in uncultured planktonic thaumarchaeota and euryarchaeota.</title>
        <authorList>
            <person name="Deschamps P."/>
            <person name="Zivanovic Y."/>
            <person name="Moreira D."/>
            <person name="Rodriguez-Valera F."/>
            <person name="Lopez-Garcia P."/>
        </authorList>
    </citation>
    <scope>NUCLEOTIDE SEQUENCE</scope>
</reference>
<gene>
    <name evidence="1" type="primary">uvrB</name>
</gene>
<name>A0A075FT31_9ARCH</name>
<dbReference type="SUPFAM" id="SSF52540">
    <property type="entry name" value="P-loop containing nucleoside triphosphate hydrolases"/>
    <property type="match status" value="1"/>
</dbReference>
<organism evidence="1">
    <name type="scientific">uncultured marine thaumarchaeote AD1000_46_C12</name>
    <dbReference type="NCBI Taxonomy" id="1455920"/>
    <lineage>
        <taxon>Archaea</taxon>
        <taxon>Nitrososphaerota</taxon>
        <taxon>environmental samples</taxon>
    </lineage>
</organism>
<proteinExistence type="predicted"/>
<accession>A0A075FT31</accession>
<dbReference type="GO" id="GO:0016887">
    <property type="term" value="F:ATP hydrolysis activity"/>
    <property type="evidence" value="ECO:0007669"/>
    <property type="project" value="InterPro"/>
</dbReference>
<dbReference type="GO" id="GO:0006289">
    <property type="term" value="P:nucleotide-excision repair"/>
    <property type="evidence" value="ECO:0007669"/>
    <property type="project" value="InterPro"/>
</dbReference>
<dbReference type="GO" id="GO:0005524">
    <property type="term" value="F:ATP binding"/>
    <property type="evidence" value="ECO:0007669"/>
    <property type="project" value="InterPro"/>
</dbReference>
<keyword evidence="1" id="KW-0067">ATP-binding</keyword>
<dbReference type="PANTHER" id="PTHR24029:SF0">
    <property type="entry name" value="UVRABC SYSTEM PROTEIN B"/>
    <property type="match status" value="1"/>
</dbReference>
<protein>
    <submittedName>
        <fullName evidence="1">Excinuclease helicase subunit (UvrB)</fullName>
    </submittedName>
</protein>
<dbReference type="GO" id="GO:0004386">
    <property type="term" value="F:helicase activity"/>
    <property type="evidence" value="ECO:0007669"/>
    <property type="project" value="UniProtKB-KW"/>
</dbReference>
<keyword evidence="1" id="KW-0347">Helicase</keyword>
<dbReference type="AlphaFoldDB" id="A0A075FT31"/>
<keyword evidence="1" id="KW-0378">Hydrolase</keyword>
<keyword evidence="1" id="KW-0547">Nucleotide-binding</keyword>